<dbReference type="Proteomes" id="UP001057402">
    <property type="component" value="Chromosome 3"/>
</dbReference>
<organism evidence="1 2">
    <name type="scientific">Melastoma candidum</name>
    <dbReference type="NCBI Taxonomy" id="119954"/>
    <lineage>
        <taxon>Eukaryota</taxon>
        <taxon>Viridiplantae</taxon>
        <taxon>Streptophyta</taxon>
        <taxon>Embryophyta</taxon>
        <taxon>Tracheophyta</taxon>
        <taxon>Spermatophyta</taxon>
        <taxon>Magnoliopsida</taxon>
        <taxon>eudicotyledons</taxon>
        <taxon>Gunneridae</taxon>
        <taxon>Pentapetalae</taxon>
        <taxon>rosids</taxon>
        <taxon>malvids</taxon>
        <taxon>Myrtales</taxon>
        <taxon>Melastomataceae</taxon>
        <taxon>Melastomatoideae</taxon>
        <taxon>Melastomateae</taxon>
        <taxon>Melastoma</taxon>
    </lineage>
</organism>
<dbReference type="EMBL" id="CM042882">
    <property type="protein sequence ID" value="KAI4382646.1"/>
    <property type="molecule type" value="Genomic_DNA"/>
</dbReference>
<protein>
    <submittedName>
        <fullName evidence="1">Uncharacterized protein</fullName>
    </submittedName>
</protein>
<accession>A0ACB9RWP2</accession>
<evidence type="ECO:0000313" key="1">
    <source>
        <dbReference type="EMBL" id="KAI4382646.1"/>
    </source>
</evidence>
<name>A0ACB9RWP2_9MYRT</name>
<evidence type="ECO:0000313" key="2">
    <source>
        <dbReference type="Proteomes" id="UP001057402"/>
    </source>
</evidence>
<comment type="caution">
    <text evidence="1">The sequence shown here is derived from an EMBL/GenBank/DDBJ whole genome shotgun (WGS) entry which is preliminary data.</text>
</comment>
<proteinExistence type="predicted"/>
<sequence length="130" mass="14463">MAFILGFFMLVVLIVLASYMCIRASRQPPLPYRPPDRPPAPGLVPGIDEATLLSYPKFLYSSAKREQGAGTCPICLGDYRDSDVLRMLPDCGHFFHVKCVDPWLRSSPTCPICRKCQCVERAQDSVVLGN</sequence>
<reference evidence="2" key="1">
    <citation type="journal article" date="2023" name="Front. Plant Sci.">
        <title>Chromosomal-level genome assembly of Melastoma candidum provides insights into trichome evolution.</title>
        <authorList>
            <person name="Zhong Y."/>
            <person name="Wu W."/>
            <person name="Sun C."/>
            <person name="Zou P."/>
            <person name="Liu Y."/>
            <person name="Dai S."/>
            <person name="Zhou R."/>
        </authorList>
    </citation>
    <scope>NUCLEOTIDE SEQUENCE [LARGE SCALE GENOMIC DNA]</scope>
</reference>
<keyword evidence="2" id="KW-1185">Reference proteome</keyword>
<gene>
    <name evidence="1" type="ORF">MLD38_008583</name>
</gene>